<evidence type="ECO:0000313" key="3">
    <source>
        <dbReference type="Proteomes" id="UP000053989"/>
    </source>
</evidence>
<name>A0A0C3ELD9_9AGAM</name>
<feature type="region of interest" description="Disordered" evidence="1">
    <location>
        <begin position="237"/>
        <end position="272"/>
    </location>
</feature>
<dbReference type="AlphaFoldDB" id="A0A0C3ELD9"/>
<protein>
    <submittedName>
        <fullName evidence="2">Uncharacterized protein</fullName>
    </submittedName>
</protein>
<keyword evidence="3" id="KW-1185">Reference proteome</keyword>
<dbReference type="InParanoid" id="A0A0C3ELD9"/>
<gene>
    <name evidence="2" type="ORF">SCLCIDRAFT_1208428</name>
</gene>
<sequence length="309" mass="34642">MTFFHERLPVRGRGAKEPLPPVLFQLQTCRHGIDFPCAHSDGIDPPFHCQVYDTLGNVNNLGVGLCEARFWYGRVYSDFAAVNFLSPREIGYASAYEAYRWIRESLSYDPVGRKLNGQREALIGRAVAEARKLYGFVRQHVPRNQAVACEAAKATASIIFHEVTMYYEPQYRAGMYGYSHSPKCGSPGTYLPTGPGPRQPSGYHCGQPFTSNNSYPPAWPREIGPHVIDHGAPHIHRRMTTGKRPGGRPRRHSLPGPMHRPPPQYHTAPPYDVNGPSYIRSPEKCIVMPSPTICTPARSLLSPMMFPVW</sequence>
<proteinExistence type="predicted"/>
<reference evidence="2 3" key="1">
    <citation type="submission" date="2014-04" db="EMBL/GenBank/DDBJ databases">
        <authorList>
            <consortium name="DOE Joint Genome Institute"/>
            <person name="Kuo A."/>
            <person name="Kohler A."/>
            <person name="Nagy L.G."/>
            <person name="Floudas D."/>
            <person name="Copeland A."/>
            <person name="Barry K.W."/>
            <person name="Cichocki N."/>
            <person name="Veneault-Fourrey C."/>
            <person name="LaButti K."/>
            <person name="Lindquist E.A."/>
            <person name="Lipzen A."/>
            <person name="Lundell T."/>
            <person name="Morin E."/>
            <person name="Murat C."/>
            <person name="Sun H."/>
            <person name="Tunlid A."/>
            <person name="Henrissat B."/>
            <person name="Grigoriev I.V."/>
            <person name="Hibbett D.S."/>
            <person name="Martin F."/>
            <person name="Nordberg H.P."/>
            <person name="Cantor M.N."/>
            <person name="Hua S.X."/>
        </authorList>
    </citation>
    <scope>NUCLEOTIDE SEQUENCE [LARGE SCALE GENOMIC DNA]</scope>
    <source>
        <strain evidence="2 3">Foug A</strain>
    </source>
</reference>
<accession>A0A0C3ELD9</accession>
<dbReference type="Proteomes" id="UP000053989">
    <property type="component" value="Unassembled WGS sequence"/>
</dbReference>
<organism evidence="2 3">
    <name type="scientific">Scleroderma citrinum Foug A</name>
    <dbReference type="NCBI Taxonomy" id="1036808"/>
    <lineage>
        <taxon>Eukaryota</taxon>
        <taxon>Fungi</taxon>
        <taxon>Dikarya</taxon>
        <taxon>Basidiomycota</taxon>
        <taxon>Agaricomycotina</taxon>
        <taxon>Agaricomycetes</taxon>
        <taxon>Agaricomycetidae</taxon>
        <taxon>Boletales</taxon>
        <taxon>Sclerodermatineae</taxon>
        <taxon>Sclerodermataceae</taxon>
        <taxon>Scleroderma</taxon>
    </lineage>
</organism>
<evidence type="ECO:0000256" key="1">
    <source>
        <dbReference type="SAM" id="MobiDB-lite"/>
    </source>
</evidence>
<dbReference type="HOGENOM" id="CLU_900659_0_0_1"/>
<dbReference type="STRING" id="1036808.A0A0C3ELD9"/>
<evidence type="ECO:0000313" key="2">
    <source>
        <dbReference type="EMBL" id="KIM69019.1"/>
    </source>
</evidence>
<dbReference type="OrthoDB" id="2802356at2759"/>
<dbReference type="EMBL" id="KN822007">
    <property type="protein sequence ID" value="KIM69019.1"/>
    <property type="molecule type" value="Genomic_DNA"/>
</dbReference>
<reference evidence="3" key="2">
    <citation type="submission" date="2015-01" db="EMBL/GenBank/DDBJ databases">
        <title>Evolutionary Origins and Diversification of the Mycorrhizal Mutualists.</title>
        <authorList>
            <consortium name="DOE Joint Genome Institute"/>
            <consortium name="Mycorrhizal Genomics Consortium"/>
            <person name="Kohler A."/>
            <person name="Kuo A."/>
            <person name="Nagy L.G."/>
            <person name="Floudas D."/>
            <person name="Copeland A."/>
            <person name="Barry K.W."/>
            <person name="Cichocki N."/>
            <person name="Veneault-Fourrey C."/>
            <person name="LaButti K."/>
            <person name="Lindquist E.A."/>
            <person name="Lipzen A."/>
            <person name="Lundell T."/>
            <person name="Morin E."/>
            <person name="Murat C."/>
            <person name="Riley R."/>
            <person name="Ohm R."/>
            <person name="Sun H."/>
            <person name="Tunlid A."/>
            <person name="Henrissat B."/>
            <person name="Grigoriev I.V."/>
            <person name="Hibbett D.S."/>
            <person name="Martin F."/>
        </authorList>
    </citation>
    <scope>NUCLEOTIDE SEQUENCE [LARGE SCALE GENOMIC DNA]</scope>
    <source>
        <strain evidence="3">Foug A</strain>
    </source>
</reference>
<feature type="compositionally biased region" description="Basic residues" evidence="1">
    <location>
        <begin position="237"/>
        <end position="253"/>
    </location>
</feature>